<gene>
    <name evidence="3" type="ORF">DGAL_LOCUS122</name>
</gene>
<sequence length="716" mass="79909">MNLLFKLTSQPTTSHKNCVCFVYFALDIITNAAISMDQRLKDLLSNLGRRTLRGVKPCPKCGTYNGTRGFSCKNKSCDVVFKAADDRKKKTTEACRISTENQNAQVFSVRLRDKGPDYRDFVQLTTELVDAGDGSFSTAQNAECFVESCSNKNDSFNLLPITACQHIQATLNCHSESEILPIKASLIHSLNIPSDLKDELWNMATEDNQGLQMPIVQRVSKTIFVVKCAISNKFSLGFLHCSVIETRSKTGALERKFVCPCRKLKTLNSTELQNKECVHFYACILAFISDDRFMNEFSHHIQASNVLQVSLDSIDEITERQLVVHFEVMPSVSDEADLLCGDVRVLDNLVLATEDGSSGFNDDVSATGVNLTLPVNITELLNGTLEVVPQHMTCPSTPIISPEEAAQIQRGKIKIAPLKRPPRKLASETSNNQHINETNPKRMPSVDEVSSSLLFEQWLGSVTERINQTMHFGMPGNPDPLVYQIPHSFFECLRERISANGRKKRLPNSTVVFQQKDRPPFSTLTKYIWHLNNPMHVKHIFDTPQVQLELTRSFVENQDGTFDLFVPKNIDTSGAGPDCSGLPTLKPLELQTYMMIGQSHTVTDGETSCPFSIEWIPDVLLQSKFGELSLQFQFGHQRHPLGLVSERSCNKRLINGISGTTIVPVSIASRRKKLKGIAPPDTDAKDLQNLNNIELDFDGVAPLNDSEFQELTKSVP</sequence>
<evidence type="ECO:0000256" key="1">
    <source>
        <dbReference type="SAM" id="MobiDB-lite"/>
    </source>
</evidence>
<dbReference type="Proteomes" id="UP000789390">
    <property type="component" value="Unassembled WGS sequence"/>
</dbReference>
<dbReference type="PANTHER" id="PTHR13518">
    <property type="entry name" value="PUTATIVE TREBLE-CLEF ZINC-FINGER C2ORF42 FAMILY MEMBER"/>
    <property type="match status" value="1"/>
</dbReference>
<name>A0A8J2R9Z3_9CRUS</name>
<dbReference type="PANTHER" id="PTHR13518:SF1">
    <property type="entry name" value="C2ORF42 HOMOLOG"/>
    <property type="match status" value="1"/>
</dbReference>
<keyword evidence="4" id="KW-1185">Reference proteome</keyword>
<dbReference type="AlphaFoldDB" id="A0A8J2R9Z3"/>
<feature type="compositionally biased region" description="Polar residues" evidence="1">
    <location>
        <begin position="427"/>
        <end position="438"/>
    </location>
</feature>
<dbReference type="GO" id="GO:0005634">
    <property type="term" value="C:nucleus"/>
    <property type="evidence" value="ECO:0007669"/>
    <property type="project" value="TreeGrafter"/>
</dbReference>
<organism evidence="3 4">
    <name type="scientific">Daphnia galeata</name>
    <dbReference type="NCBI Taxonomy" id="27404"/>
    <lineage>
        <taxon>Eukaryota</taxon>
        <taxon>Metazoa</taxon>
        <taxon>Ecdysozoa</taxon>
        <taxon>Arthropoda</taxon>
        <taxon>Crustacea</taxon>
        <taxon>Branchiopoda</taxon>
        <taxon>Diplostraca</taxon>
        <taxon>Cladocera</taxon>
        <taxon>Anomopoda</taxon>
        <taxon>Daphniidae</taxon>
        <taxon>Daphnia</taxon>
    </lineage>
</organism>
<comment type="caution">
    <text evidence="3">The sequence shown here is derived from an EMBL/GenBank/DDBJ whole genome shotgun (WGS) entry which is preliminary data.</text>
</comment>
<feature type="region of interest" description="Disordered" evidence="1">
    <location>
        <begin position="422"/>
        <end position="444"/>
    </location>
</feature>
<dbReference type="Pfam" id="PF14952">
    <property type="entry name" value="zf-tcix"/>
    <property type="match status" value="1"/>
</dbReference>
<accession>A0A8J2R9Z3</accession>
<proteinExistence type="predicted"/>
<dbReference type="InterPro" id="IPR029269">
    <property type="entry name" value="Zf-tcix"/>
</dbReference>
<evidence type="ECO:0000259" key="2">
    <source>
        <dbReference type="Pfam" id="PF14952"/>
    </source>
</evidence>
<feature type="domain" description="Putative treble-clef zinc-finger" evidence="2">
    <location>
        <begin position="46"/>
        <end position="86"/>
    </location>
</feature>
<evidence type="ECO:0000313" key="3">
    <source>
        <dbReference type="EMBL" id="CAH0098075.1"/>
    </source>
</evidence>
<dbReference type="EMBL" id="CAKKLH010000001">
    <property type="protein sequence ID" value="CAH0098075.1"/>
    <property type="molecule type" value="Genomic_DNA"/>
</dbReference>
<reference evidence="3" key="1">
    <citation type="submission" date="2021-11" db="EMBL/GenBank/DDBJ databases">
        <authorList>
            <person name="Schell T."/>
        </authorList>
    </citation>
    <scope>NUCLEOTIDE SEQUENCE</scope>
    <source>
        <strain evidence="3">M5</strain>
    </source>
</reference>
<evidence type="ECO:0000313" key="4">
    <source>
        <dbReference type="Proteomes" id="UP000789390"/>
    </source>
</evidence>
<protein>
    <recommendedName>
        <fullName evidence="2">Putative treble-clef zinc-finger domain-containing protein</fullName>
    </recommendedName>
</protein>
<dbReference type="InterPro" id="IPR026049">
    <property type="entry name" value="C2orf42"/>
</dbReference>
<dbReference type="OrthoDB" id="6506929at2759"/>